<dbReference type="EMBL" id="MFLD01000024">
    <property type="protein sequence ID" value="OGG59581.1"/>
    <property type="molecule type" value="Genomic_DNA"/>
</dbReference>
<name>A0A1F6DDX0_9BACT</name>
<dbReference type="Proteomes" id="UP000178042">
    <property type="component" value="Unassembled WGS sequence"/>
</dbReference>
<sequence length="67" mass="7696">MLNLQIPSDNLQMKLQKPKSQKMRTLGACKNVLCLEIGDWKLGYYLQIENCKLQILSDVVRTRASKS</sequence>
<gene>
    <name evidence="1" type="ORF">A3C86_03900</name>
</gene>
<organism evidence="1 2">
    <name type="scientific">Candidatus Kaiserbacteria bacterium RIFCSPHIGHO2_02_FULL_49_16</name>
    <dbReference type="NCBI Taxonomy" id="1798490"/>
    <lineage>
        <taxon>Bacteria</taxon>
        <taxon>Candidatus Kaiseribacteriota</taxon>
    </lineage>
</organism>
<comment type="caution">
    <text evidence="1">The sequence shown here is derived from an EMBL/GenBank/DDBJ whole genome shotgun (WGS) entry which is preliminary data.</text>
</comment>
<dbReference type="AlphaFoldDB" id="A0A1F6DDX0"/>
<evidence type="ECO:0000313" key="2">
    <source>
        <dbReference type="Proteomes" id="UP000178042"/>
    </source>
</evidence>
<evidence type="ECO:0000313" key="1">
    <source>
        <dbReference type="EMBL" id="OGG59581.1"/>
    </source>
</evidence>
<reference evidence="1 2" key="1">
    <citation type="journal article" date="2016" name="Nat. Commun.">
        <title>Thousands of microbial genomes shed light on interconnected biogeochemical processes in an aquifer system.</title>
        <authorList>
            <person name="Anantharaman K."/>
            <person name="Brown C.T."/>
            <person name="Hug L.A."/>
            <person name="Sharon I."/>
            <person name="Castelle C.J."/>
            <person name="Probst A.J."/>
            <person name="Thomas B.C."/>
            <person name="Singh A."/>
            <person name="Wilkins M.J."/>
            <person name="Karaoz U."/>
            <person name="Brodie E.L."/>
            <person name="Williams K.H."/>
            <person name="Hubbard S.S."/>
            <person name="Banfield J.F."/>
        </authorList>
    </citation>
    <scope>NUCLEOTIDE SEQUENCE [LARGE SCALE GENOMIC DNA]</scope>
</reference>
<proteinExistence type="predicted"/>
<accession>A0A1F6DDX0</accession>
<protein>
    <submittedName>
        <fullName evidence="1">Uncharacterized protein</fullName>
    </submittedName>
</protein>